<feature type="compositionally biased region" description="Basic and acidic residues" evidence="2">
    <location>
        <begin position="521"/>
        <end position="536"/>
    </location>
</feature>
<feature type="region of interest" description="Disordered" evidence="2">
    <location>
        <begin position="203"/>
        <end position="257"/>
    </location>
</feature>
<feature type="region of interest" description="Disordered" evidence="2">
    <location>
        <begin position="420"/>
        <end position="621"/>
    </location>
</feature>
<dbReference type="Pfam" id="PF05057">
    <property type="entry name" value="DUF676"/>
    <property type="match status" value="1"/>
</dbReference>
<feature type="compositionally biased region" description="Polar residues" evidence="2">
    <location>
        <begin position="362"/>
        <end position="374"/>
    </location>
</feature>
<evidence type="ECO:0000313" key="5">
    <source>
        <dbReference type="Proteomes" id="UP000557566"/>
    </source>
</evidence>
<evidence type="ECO:0000313" key="4">
    <source>
        <dbReference type="EMBL" id="KAF4511053.1"/>
    </source>
</evidence>
<feature type="compositionally biased region" description="Basic and acidic residues" evidence="2">
    <location>
        <begin position="441"/>
        <end position="460"/>
    </location>
</feature>
<dbReference type="CDD" id="cd06503">
    <property type="entry name" value="ATP-synt_Fo_b"/>
    <property type="match status" value="1"/>
</dbReference>
<dbReference type="InterPro" id="IPR029058">
    <property type="entry name" value="AB_hydrolase_fold"/>
</dbReference>
<dbReference type="PANTHER" id="PTHR47842:SF3">
    <property type="entry name" value="DUF676 DOMAIN-CONTAINING PROTEIN"/>
    <property type="match status" value="1"/>
</dbReference>
<accession>A0A8H4V7Q3</accession>
<dbReference type="SUPFAM" id="SSF53474">
    <property type="entry name" value="alpha/beta-Hydrolases"/>
    <property type="match status" value="1"/>
</dbReference>
<feature type="compositionally biased region" description="Low complexity" evidence="2">
    <location>
        <begin position="221"/>
        <end position="240"/>
    </location>
</feature>
<comment type="caution">
    <text evidence="4">The sequence shown here is derived from an EMBL/GenBank/DDBJ whole genome shotgun (WGS) entry which is preliminary data.</text>
</comment>
<dbReference type="InterPro" id="IPR007751">
    <property type="entry name" value="DUF676_lipase-like"/>
</dbReference>
<feature type="region of interest" description="Disordered" evidence="2">
    <location>
        <begin position="351"/>
        <end position="401"/>
    </location>
</feature>
<feature type="compositionally biased region" description="Pro residues" evidence="2">
    <location>
        <begin position="504"/>
        <end position="516"/>
    </location>
</feature>
<dbReference type="OrthoDB" id="3248508at2759"/>
<sequence>MPDLDAALPGPGRKGSVQMRRPDPGHSASSSRGPDHHPLMRMSSSDPRSSSTQSLAPSHVPLSDPRRKLLLIYIHGFYGNDQSFKSFPAHVHALVRTLLAESHVIHSKIYPRYKTYHAIQVARDNFSAWLEPHESPTTDVILVGHSMGGLLSAEIVLMPKRGPYQSQAFKHRILGTLSLDSPFLGLHPGIVSSGIASLFQSGPQPADDSLDKLATVPSPPSSAGASPPSADSQLGSTPSLASPPLPPREKDPYFDPPFWNDKPFQEQPFLSRLVRFAAKHRSEGIFRAVQNHIVSHLEFGGCLADYPGLVSRYNKLRALEDVDEVQAANDGHAGAACAQVRFANYYTLSSGRPKLPKHTSSEVRNSSETGLSSLTRDDASASFSSSIEDQDPGGQASSAHLPLPSIEDELQDDLQSEIPTPRISVEAPRDGVGQQQPDDADSTKDQQQERGSQEASRERQPAIPLQSMEPRPMEDSIEETMTEEAVPGPTQEPAHSSADHVDLPPLPEEPFKPTMPDPEQFADKDARKLADKEAKRAQKTYDQAVKARAKAIREREKIVQKRRKAAQKEAERQHKDALKAQQHLEREAERAEKATATTATASVDGDADSTAQADKPRKMRKFCSLPRKTNGARDPTWVDVYMDGMDEVGAHCGLFVPGPHYDGLVGDVGSRVVRWVFDDMSRRAVLATLE</sequence>
<name>A0A8H4V7Q3_9HYPO</name>
<feature type="domain" description="DUF676" evidence="3">
    <location>
        <begin position="70"/>
        <end position="186"/>
    </location>
</feature>
<dbReference type="AlphaFoldDB" id="A0A8H4V7Q3"/>
<comment type="similarity">
    <text evidence="1">Belongs to the putative lipase ROG1 family.</text>
</comment>
<reference evidence="4 5" key="1">
    <citation type="journal article" date="2020" name="Genome Biol. Evol.">
        <title>A new high-quality draft genome assembly of the Chinese cordyceps Ophiocordyceps sinensis.</title>
        <authorList>
            <person name="Shu R."/>
            <person name="Zhang J."/>
            <person name="Meng Q."/>
            <person name="Zhang H."/>
            <person name="Zhou G."/>
            <person name="Li M."/>
            <person name="Wu P."/>
            <person name="Zhao Y."/>
            <person name="Chen C."/>
            <person name="Qin Q."/>
        </authorList>
    </citation>
    <scope>NUCLEOTIDE SEQUENCE [LARGE SCALE GENOMIC DNA]</scope>
    <source>
        <strain evidence="4 5">IOZ07</strain>
    </source>
</reference>
<dbReference type="EMBL" id="JAAVMX010000003">
    <property type="protein sequence ID" value="KAF4511053.1"/>
    <property type="molecule type" value="Genomic_DNA"/>
</dbReference>
<dbReference type="Proteomes" id="UP000557566">
    <property type="component" value="Unassembled WGS sequence"/>
</dbReference>
<evidence type="ECO:0000256" key="1">
    <source>
        <dbReference type="ARBA" id="ARBA00007920"/>
    </source>
</evidence>
<feature type="compositionally biased region" description="Low complexity" evidence="2">
    <location>
        <begin position="43"/>
        <end position="54"/>
    </location>
</feature>
<proteinExistence type="inferred from homology"/>
<dbReference type="PANTHER" id="PTHR47842">
    <property type="entry name" value="EXPRESSED PROTEIN"/>
    <property type="match status" value="1"/>
</dbReference>
<gene>
    <name evidence="4" type="ORF">G6O67_002889</name>
</gene>
<keyword evidence="5" id="KW-1185">Reference proteome</keyword>
<feature type="region of interest" description="Disordered" evidence="2">
    <location>
        <begin position="1"/>
        <end position="61"/>
    </location>
</feature>
<evidence type="ECO:0000259" key="3">
    <source>
        <dbReference type="Pfam" id="PF05057"/>
    </source>
</evidence>
<organism evidence="4 5">
    <name type="scientific">Ophiocordyceps sinensis</name>
    <dbReference type="NCBI Taxonomy" id="72228"/>
    <lineage>
        <taxon>Eukaryota</taxon>
        <taxon>Fungi</taxon>
        <taxon>Dikarya</taxon>
        <taxon>Ascomycota</taxon>
        <taxon>Pezizomycotina</taxon>
        <taxon>Sordariomycetes</taxon>
        <taxon>Hypocreomycetidae</taxon>
        <taxon>Hypocreales</taxon>
        <taxon>Ophiocordycipitaceae</taxon>
        <taxon>Ophiocordyceps</taxon>
    </lineage>
</organism>
<dbReference type="Gene3D" id="3.40.50.1820">
    <property type="entry name" value="alpha/beta hydrolase"/>
    <property type="match status" value="1"/>
</dbReference>
<evidence type="ECO:0000256" key="2">
    <source>
        <dbReference type="SAM" id="MobiDB-lite"/>
    </source>
</evidence>
<feature type="compositionally biased region" description="Basic and acidic residues" evidence="2">
    <location>
        <begin position="566"/>
        <end position="593"/>
    </location>
</feature>
<protein>
    <recommendedName>
        <fullName evidence="3">DUF676 domain-containing protein</fullName>
    </recommendedName>
</protein>